<dbReference type="PANTHER" id="PTHR40465">
    <property type="entry name" value="CHROMOSOME 1, WHOLE GENOME SHOTGUN SEQUENCE"/>
    <property type="match status" value="1"/>
</dbReference>
<feature type="domain" description="DUF6534" evidence="2">
    <location>
        <begin position="191"/>
        <end position="276"/>
    </location>
</feature>
<evidence type="ECO:0000313" key="3">
    <source>
        <dbReference type="EMBL" id="KAF4614231.1"/>
    </source>
</evidence>
<dbReference type="EMBL" id="JAACJL010000045">
    <property type="protein sequence ID" value="KAF4614231.1"/>
    <property type="molecule type" value="Genomic_DNA"/>
</dbReference>
<sequence>MPPPPGFDLDKTLGAVFIGNVVAAVLFGITSLQAFTFFRGNTGDSRRFKQLIAFLWILDLLHVMFMTHGVYSYLITNFCVFSALERPTWYANLNILPSTFLSGCVDGWFERVQTQVIITSEASSHEGYGYAHEEWLPQEVAYELTRASKMFTTLFVFAMGIAFAARGFIDMSYIRLTMESWILYTALGAGVAADGLITVALCMLLDHSRTGFKSTDSLVNTLMLYSINTGLLTSVCATACFVTFAIWPHQFVFMGFYFALSKLYVNSLLAVLNTRKALRRRNSGMTTIPQSPSSIEPFTMNFLTHTRSYTIDGEPTSPDVAMTRVSKVAWHDGQVG</sequence>
<keyword evidence="4" id="KW-1185">Reference proteome</keyword>
<evidence type="ECO:0000256" key="1">
    <source>
        <dbReference type="SAM" id="Phobius"/>
    </source>
</evidence>
<comment type="caution">
    <text evidence="3">The sequence shown here is derived from an EMBL/GenBank/DDBJ whole genome shotgun (WGS) entry which is preliminary data.</text>
</comment>
<accession>A0A8H4VKJ4</accession>
<feature type="transmembrane region" description="Helical" evidence="1">
    <location>
        <begin position="12"/>
        <end position="38"/>
    </location>
</feature>
<feature type="transmembrane region" description="Helical" evidence="1">
    <location>
        <begin position="89"/>
        <end position="109"/>
    </location>
</feature>
<dbReference type="AlphaFoldDB" id="A0A8H4VKJ4"/>
<organism evidence="3 4">
    <name type="scientific">Agrocybe pediades</name>
    <dbReference type="NCBI Taxonomy" id="84607"/>
    <lineage>
        <taxon>Eukaryota</taxon>
        <taxon>Fungi</taxon>
        <taxon>Dikarya</taxon>
        <taxon>Basidiomycota</taxon>
        <taxon>Agaricomycotina</taxon>
        <taxon>Agaricomycetes</taxon>
        <taxon>Agaricomycetidae</taxon>
        <taxon>Agaricales</taxon>
        <taxon>Agaricineae</taxon>
        <taxon>Strophariaceae</taxon>
        <taxon>Agrocybe</taxon>
    </lineage>
</organism>
<keyword evidence="1" id="KW-0812">Transmembrane</keyword>
<dbReference type="Proteomes" id="UP000521872">
    <property type="component" value="Unassembled WGS sequence"/>
</dbReference>
<proteinExistence type="predicted"/>
<name>A0A8H4VKJ4_9AGAR</name>
<feature type="transmembrane region" description="Helical" evidence="1">
    <location>
        <begin position="50"/>
        <end position="74"/>
    </location>
</feature>
<gene>
    <name evidence="3" type="ORF">D9613_008045</name>
</gene>
<dbReference type="InterPro" id="IPR045339">
    <property type="entry name" value="DUF6534"/>
</dbReference>
<keyword evidence="1" id="KW-0472">Membrane</keyword>
<dbReference type="Pfam" id="PF20152">
    <property type="entry name" value="DUF6534"/>
    <property type="match status" value="1"/>
</dbReference>
<evidence type="ECO:0000259" key="2">
    <source>
        <dbReference type="Pfam" id="PF20152"/>
    </source>
</evidence>
<reference evidence="3 4" key="1">
    <citation type="submission" date="2019-12" db="EMBL/GenBank/DDBJ databases">
        <authorList>
            <person name="Floudas D."/>
            <person name="Bentzer J."/>
            <person name="Ahren D."/>
            <person name="Johansson T."/>
            <person name="Persson P."/>
            <person name="Tunlid A."/>
        </authorList>
    </citation>
    <scope>NUCLEOTIDE SEQUENCE [LARGE SCALE GENOMIC DNA]</scope>
    <source>
        <strain evidence="3 4">CBS 102.39</strain>
    </source>
</reference>
<feature type="transmembrane region" description="Helical" evidence="1">
    <location>
        <begin position="253"/>
        <end position="272"/>
    </location>
</feature>
<keyword evidence="1" id="KW-1133">Transmembrane helix</keyword>
<protein>
    <recommendedName>
        <fullName evidence="2">DUF6534 domain-containing protein</fullName>
    </recommendedName>
</protein>
<dbReference type="PANTHER" id="PTHR40465:SF1">
    <property type="entry name" value="DUF6534 DOMAIN-CONTAINING PROTEIN"/>
    <property type="match status" value="1"/>
</dbReference>
<evidence type="ECO:0000313" key="4">
    <source>
        <dbReference type="Proteomes" id="UP000521872"/>
    </source>
</evidence>
<feature type="transmembrane region" description="Helical" evidence="1">
    <location>
        <begin position="225"/>
        <end position="247"/>
    </location>
</feature>
<feature type="transmembrane region" description="Helical" evidence="1">
    <location>
        <begin position="181"/>
        <end position="205"/>
    </location>
</feature>
<feature type="transmembrane region" description="Helical" evidence="1">
    <location>
        <begin position="151"/>
        <end position="169"/>
    </location>
</feature>